<evidence type="ECO:0000256" key="7">
    <source>
        <dbReference type="ARBA" id="ARBA00022989"/>
    </source>
</evidence>
<evidence type="ECO:0000256" key="2">
    <source>
        <dbReference type="ARBA" id="ARBA00004673"/>
    </source>
</evidence>
<dbReference type="Proteomes" id="UP000887566">
    <property type="component" value="Unplaced"/>
</dbReference>
<evidence type="ECO:0000313" key="12">
    <source>
        <dbReference type="WBParaSite" id="PSAMB.scaffold154size71539.g2757.t1"/>
    </source>
</evidence>
<feature type="transmembrane region" description="Helical" evidence="10">
    <location>
        <begin position="60"/>
        <end position="81"/>
    </location>
</feature>
<evidence type="ECO:0000256" key="8">
    <source>
        <dbReference type="ARBA" id="ARBA00023128"/>
    </source>
</evidence>
<evidence type="ECO:0000256" key="3">
    <source>
        <dbReference type="ARBA" id="ARBA00010514"/>
    </source>
</evidence>
<dbReference type="AlphaFoldDB" id="A0A914V527"/>
<comment type="similarity">
    <text evidence="3">Belongs to the cytochrome c oxidase VIIc family.</text>
</comment>
<proteinExistence type="inferred from homology"/>
<evidence type="ECO:0000256" key="1">
    <source>
        <dbReference type="ARBA" id="ARBA00004434"/>
    </source>
</evidence>
<keyword evidence="11" id="KW-1185">Reference proteome</keyword>
<organism evidence="11 12">
    <name type="scientific">Plectus sambesii</name>
    <dbReference type="NCBI Taxonomy" id="2011161"/>
    <lineage>
        <taxon>Eukaryota</taxon>
        <taxon>Metazoa</taxon>
        <taxon>Ecdysozoa</taxon>
        <taxon>Nematoda</taxon>
        <taxon>Chromadorea</taxon>
        <taxon>Plectida</taxon>
        <taxon>Plectina</taxon>
        <taxon>Plectoidea</taxon>
        <taxon>Plectidae</taxon>
        <taxon>Plectus</taxon>
    </lineage>
</organism>
<dbReference type="Gene3D" id="4.10.49.10">
    <property type="entry name" value="Cytochrome c oxidase subunit VIIc"/>
    <property type="match status" value="1"/>
</dbReference>
<evidence type="ECO:0000313" key="11">
    <source>
        <dbReference type="Proteomes" id="UP000887566"/>
    </source>
</evidence>
<evidence type="ECO:0000256" key="5">
    <source>
        <dbReference type="ARBA" id="ARBA00022792"/>
    </source>
</evidence>
<reference evidence="12" key="1">
    <citation type="submission" date="2022-11" db="UniProtKB">
        <authorList>
            <consortium name="WormBaseParasite"/>
        </authorList>
    </citation>
    <scope>IDENTIFICATION</scope>
</reference>
<keyword evidence="8" id="KW-0496">Mitochondrion</keyword>
<keyword evidence="6" id="KW-0809">Transit peptide</keyword>
<dbReference type="SUPFAM" id="SSF81427">
    <property type="entry name" value="Mitochondrial cytochrome c oxidase subunit VIIc (aka VIIIa)"/>
    <property type="match status" value="1"/>
</dbReference>
<dbReference type="InterPro" id="IPR004202">
    <property type="entry name" value="COX7C/Cox8"/>
</dbReference>
<dbReference type="WBParaSite" id="PSAMB.scaffold154size71539.g2757.t1">
    <property type="protein sequence ID" value="PSAMB.scaffold154size71539.g2757.t1"/>
    <property type="gene ID" value="PSAMB.scaffold154size71539.g2757"/>
</dbReference>
<comment type="subcellular location">
    <subcellularLocation>
        <location evidence="1">Mitochondrion inner membrane</location>
        <topology evidence="1">Single-pass membrane protein</topology>
    </subcellularLocation>
</comment>
<name>A0A914V527_9BILA</name>
<protein>
    <submittedName>
        <fullName evidence="12">Cytochrome c oxidase polypeptide VIIc</fullName>
    </submittedName>
</protein>
<evidence type="ECO:0000256" key="6">
    <source>
        <dbReference type="ARBA" id="ARBA00022946"/>
    </source>
</evidence>
<evidence type="ECO:0000256" key="10">
    <source>
        <dbReference type="SAM" id="Phobius"/>
    </source>
</evidence>
<dbReference type="GO" id="GO:0005743">
    <property type="term" value="C:mitochondrial inner membrane"/>
    <property type="evidence" value="ECO:0007669"/>
    <property type="project" value="UniProtKB-SubCell"/>
</dbReference>
<dbReference type="GO" id="GO:0045277">
    <property type="term" value="C:respiratory chain complex IV"/>
    <property type="evidence" value="ECO:0007669"/>
    <property type="project" value="InterPro"/>
</dbReference>
<keyword evidence="5" id="KW-0999">Mitochondrion inner membrane</keyword>
<keyword evidence="9 10" id="KW-0472">Membrane</keyword>
<sequence>MLSATQRLVMARSFATTALRRAHDHAHVIRAHVGQTPSGPVHDGWAGATMPFNVKNKWGFYFRSLIFCVSGFWPPFAIVHYQLHKANAGQK</sequence>
<dbReference type="InterPro" id="IPR036636">
    <property type="entry name" value="COX7C/Cox8_sf"/>
</dbReference>
<comment type="pathway">
    <text evidence="2">Energy metabolism; oxidative phosphorylation.</text>
</comment>
<keyword evidence="7 10" id="KW-1133">Transmembrane helix</keyword>
<keyword evidence="4 10" id="KW-0812">Transmembrane</keyword>
<dbReference type="PANTHER" id="PTHR13313">
    <property type="entry name" value="CYTOCHROME C OXIDASE SUBUNIT VIIC"/>
    <property type="match status" value="1"/>
</dbReference>
<evidence type="ECO:0000256" key="4">
    <source>
        <dbReference type="ARBA" id="ARBA00022692"/>
    </source>
</evidence>
<dbReference type="GO" id="GO:0006123">
    <property type="term" value="P:mitochondrial electron transport, cytochrome c to oxygen"/>
    <property type="evidence" value="ECO:0007669"/>
    <property type="project" value="InterPro"/>
</dbReference>
<dbReference type="Pfam" id="PF02935">
    <property type="entry name" value="COX7C"/>
    <property type="match status" value="1"/>
</dbReference>
<accession>A0A914V527</accession>
<evidence type="ECO:0000256" key="9">
    <source>
        <dbReference type="ARBA" id="ARBA00023136"/>
    </source>
</evidence>
<dbReference type="PANTHER" id="PTHR13313:SF0">
    <property type="entry name" value="CYTOCHROME C OXIDASE SUBUNIT 7C, MITOCHONDRIAL"/>
    <property type="match status" value="1"/>
</dbReference>